<dbReference type="Proteomes" id="UP000583929">
    <property type="component" value="Unassembled WGS sequence"/>
</dbReference>
<dbReference type="GO" id="GO:0003723">
    <property type="term" value="F:RNA binding"/>
    <property type="evidence" value="ECO:0007669"/>
    <property type="project" value="TreeGrafter"/>
</dbReference>
<evidence type="ECO:0000313" key="3">
    <source>
        <dbReference type="Proteomes" id="UP000583929"/>
    </source>
</evidence>
<protein>
    <recommendedName>
        <fullName evidence="1">BAH domain-containing protein</fullName>
    </recommendedName>
</protein>
<dbReference type="AlphaFoldDB" id="A0A7J6E7N0"/>
<dbReference type="EMBL" id="JAATIQ010000479">
    <property type="protein sequence ID" value="KAF4354437.1"/>
    <property type="molecule type" value="Genomic_DNA"/>
</dbReference>
<evidence type="ECO:0000313" key="2">
    <source>
        <dbReference type="EMBL" id="KAF4354437.1"/>
    </source>
</evidence>
<sequence length="141" mass="16418">MENLCGTFIFEVVVYSWIVYGCCRNIMVEAQTLESFEFKWGQMKGRGGRKKDVQFYESFTYDGVEYFLYDSVYLYIDSELEPCIGKLIKIWEGGDKRKKVKVLWFFRPHDILSFLGVEEASENELFLASGEGRGLCNINPL</sequence>
<comment type="caution">
    <text evidence="2">The sequence shown here is derived from an EMBL/GenBank/DDBJ whole genome shotgun (WGS) entry which is preliminary data.</text>
</comment>
<proteinExistence type="predicted"/>
<dbReference type="PANTHER" id="PTHR47073:SF2">
    <property type="entry name" value="PROTEIN ANTI-SILENCING 1"/>
    <property type="match status" value="1"/>
</dbReference>
<dbReference type="Gene3D" id="2.30.30.490">
    <property type="match status" value="1"/>
</dbReference>
<accession>A0A7J6E7N0</accession>
<dbReference type="FunFam" id="2.30.30.490:FF:000017">
    <property type="entry name" value="Bromo-adjacent homology (BAH) domain-containing protein"/>
    <property type="match status" value="1"/>
</dbReference>
<evidence type="ECO:0000259" key="1">
    <source>
        <dbReference type="PROSITE" id="PS51038"/>
    </source>
</evidence>
<feature type="non-terminal residue" evidence="2">
    <location>
        <position position="141"/>
    </location>
</feature>
<dbReference type="GO" id="GO:0003682">
    <property type="term" value="F:chromatin binding"/>
    <property type="evidence" value="ECO:0007669"/>
    <property type="project" value="InterPro"/>
</dbReference>
<name>A0A7J6E7N0_CANSA</name>
<dbReference type="InterPro" id="IPR043151">
    <property type="entry name" value="BAH_sf"/>
</dbReference>
<dbReference type="InterPro" id="IPR001025">
    <property type="entry name" value="BAH_dom"/>
</dbReference>
<keyword evidence="3" id="KW-1185">Reference proteome</keyword>
<gene>
    <name evidence="2" type="ORF">G4B88_010061</name>
</gene>
<reference evidence="2 3" key="1">
    <citation type="journal article" date="2020" name="bioRxiv">
        <title>Sequence and annotation of 42 cannabis genomes reveals extensive copy number variation in cannabinoid synthesis and pathogen resistance genes.</title>
        <authorList>
            <person name="Mckernan K.J."/>
            <person name="Helbert Y."/>
            <person name="Kane L.T."/>
            <person name="Ebling H."/>
            <person name="Zhang L."/>
            <person name="Liu B."/>
            <person name="Eaton Z."/>
            <person name="Mclaughlin S."/>
            <person name="Kingan S."/>
            <person name="Baybayan P."/>
            <person name="Concepcion G."/>
            <person name="Jordan M."/>
            <person name="Riva A."/>
            <person name="Barbazuk W."/>
            <person name="Harkins T."/>
        </authorList>
    </citation>
    <scope>NUCLEOTIDE SEQUENCE [LARGE SCALE GENOMIC DNA]</scope>
    <source>
        <strain evidence="3">cv. Jamaican Lion 4</strain>
        <tissue evidence="2">Leaf</tissue>
    </source>
</reference>
<organism evidence="2 3">
    <name type="scientific">Cannabis sativa</name>
    <name type="common">Hemp</name>
    <name type="synonym">Marijuana</name>
    <dbReference type="NCBI Taxonomy" id="3483"/>
    <lineage>
        <taxon>Eukaryota</taxon>
        <taxon>Viridiplantae</taxon>
        <taxon>Streptophyta</taxon>
        <taxon>Embryophyta</taxon>
        <taxon>Tracheophyta</taxon>
        <taxon>Spermatophyta</taxon>
        <taxon>Magnoliopsida</taxon>
        <taxon>eudicotyledons</taxon>
        <taxon>Gunneridae</taxon>
        <taxon>Pentapetalae</taxon>
        <taxon>rosids</taxon>
        <taxon>fabids</taxon>
        <taxon>Rosales</taxon>
        <taxon>Cannabaceae</taxon>
        <taxon>Cannabis</taxon>
    </lineage>
</organism>
<dbReference type="PROSITE" id="PS51038">
    <property type="entry name" value="BAH"/>
    <property type="match status" value="1"/>
</dbReference>
<dbReference type="PANTHER" id="PTHR47073">
    <property type="entry name" value="PROTEIN ANTI-SILENCING 1"/>
    <property type="match status" value="1"/>
</dbReference>
<feature type="domain" description="BAH" evidence="1">
    <location>
        <begin position="64"/>
        <end position="141"/>
    </location>
</feature>